<gene>
    <name evidence="3" type="ORF">LCGC14_2829410</name>
</gene>
<feature type="region of interest" description="Disordered" evidence="1">
    <location>
        <begin position="223"/>
        <end position="246"/>
    </location>
</feature>
<keyword evidence="2" id="KW-0812">Transmembrane</keyword>
<evidence type="ECO:0000256" key="1">
    <source>
        <dbReference type="SAM" id="MobiDB-lite"/>
    </source>
</evidence>
<sequence>FKGDPMEAARAIIEHAETLKLSMSIQVHHKVARELVNMGLKNEGRKVMIAALRCKAENTPPYEQAIVFYVLLLLDMGEKKEAKRAYGIFKQRFPKSEQDKKILGSVSKPAGSIFPVKEGASLPHKERAAAEGQADREPGFGGMSLETAVDPWFVPTWFILFTAFIVLDKAGVLPGAAVMGLAGLGWQVLILAVAIFATAQRKFSVVQLLVSFIKEKIAEAKAKRKEQAEAEDEDDEDEEEGVQDSA</sequence>
<feature type="transmembrane region" description="Helical" evidence="2">
    <location>
        <begin position="173"/>
        <end position="197"/>
    </location>
</feature>
<dbReference type="AlphaFoldDB" id="A0A0F8Z172"/>
<feature type="compositionally biased region" description="Acidic residues" evidence="1">
    <location>
        <begin position="229"/>
        <end position="246"/>
    </location>
</feature>
<accession>A0A0F8Z172</accession>
<proteinExistence type="predicted"/>
<feature type="non-terminal residue" evidence="3">
    <location>
        <position position="1"/>
    </location>
</feature>
<comment type="caution">
    <text evidence="3">The sequence shown here is derived from an EMBL/GenBank/DDBJ whole genome shotgun (WGS) entry which is preliminary data.</text>
</comment>
<evidence type="ECO:0000256" key="2">
    <source>
        <dbReference type="SAM" id="Phobius"/>
    </source>
</evidence>
<organism evidence="3">
    <name type="scientific">marine sediment metagenome</name>
    <dbReference type="NCBI Taxonomy" id="412755"/>
    <lineage>
        <taxon>unclassified sequences</taxon>
        <taxon>metagenomes</taxon>
        <taxon>ecological metagenomes</taxon>
    </lineage>
</organism>
<name>A0A0F8Z172_9ZZZZ</name>
<dbReference type="EMBL" id="LAZR01053845">
    <property type="protein sequence ID" value="KKK79845.1"/>
    <property type="molecule type" value="Genomic_DNA"/>
</dbReference>
<evidence type="ECO:0000313" key="3">
    <source>
        <dbReference type="EMBL" id="KKK79845.1"/>
    </source>
</evidence>
<reference evidence="3" key="1">
    <citation type="journal article" date="2015" name="Nature">
        <title>Complex archaea that bridge the gap between prokaryotes and eukaryotes.</title>
        <authorList>
            <person name="Spang A."/>
            <person name="Saw J.H."/>
            <person name="Jorgensen S.L."/>
            <person name="Zaremba-Niedzwiedzka K."/>
            <person name="Martijn J."/>
            <person name="Lind A.E."/>
            <person name="van Eijk R."/>
            <person name="Schleper C."/>
            <person name="Guy L."/>
            <person name="Ettema T.J."/>
        </authorList>
    </citation>
    <scope>NUCLEOTIDE SEQUENCE</scope>
</reference>
<keyword evidence="2" id="KW-1133">Transmembrane helix</keyword>
<keyword evidence="2" id="KW-0472">Membrane</keyword>
<protein>
    <submittedName>
        <fullName evidence="3">Uncharacterized protein</fullName>
    </submittedName>
</protein>